<gene>
    <name evidence="1" type="ORF">FF38_07319</name>
</gene>
<proteinExistence type="predicted"/>
<evidence type="ECO:0008006" key="3">
    <source>
        <dbReference type="Google" id="ProtNLM"/>
    </source>
</evidence>
<comment type="caution">
    <text evidence="1">The sequence shown here is derived from an EMBL/GenBank/DDBJ whole genome shotgun (WGS) entry which is preliminary data.</text>
</comment>
<protein>
    <recommendedName>
        <fullName evidence="3">DUF4371 domain-containing protein</fullName>
    </recommendedName>
</protein>
<dbReference type="OrthoDB" id="10023262at2759"/>
<dbReference type="Proteomes" id="UP000037069">
    <property type="component" value="Unassembled WGS sequence"/>
</dbReference>
<evidence type="ECO:0000313" key="1">
    <source>
        <dbReference type="EMBL" id="KNC29845.1"/>
    </source>
</evidence>
<dbReference type="AlphaFoldDB" id="A0A0L0CC66"/>
<dbReference type="EMBL" id="JRES01000617">
    <property type="protein sequence ID" value="KNC29845.1"/>
    <property type="molecule type" value="Genomic_DNA"/>
</dbReference>
<accession>A0A0L0CC66</accession>
<keyword evidence="2" id="KW-1185">Reference proteome</keyword>
<sequence>MLAGKLSDLINPGETQKHKTAASLRGSCWRKLDFQPAIAESSKNQEIALALFTSQHSSTNSVDHLTELCKAHFEDDKQIRMHRTKCTNIIKKCFVTYFTNQLRNDIGESKFSIFIDESTDIGEL</sequence>
<name>A0A0L0CC66_LUCCU</name>
<organism evidence="1 2">
    <name type="scientific">Lucilia cuprina</name>
    <name type="common">Green bottle fly</name>
    <name type="synonym">Australian sheep blowfly</name>
    <dbReference type="NCBI Taxonomy" id="7375"/>
    <lineage>
        <taxon>Eukaryota</taxon>
        <taxon>Metazoa</taxon>
        <taxon>Ecdysozoa</taxon>
        <taxon>Arthropoda</taxon>
        <taxon>Hexapoda</taxon>
        <taxon>Insecta</taxon>
        <taxon>Pterygota</taxon>
        <taxon>Neoptera</taxon>
        <taxon>Endopterygota</taxon>
        <taxon>Diptera</taxon>
        <taxon>Brachycera</taxon>
        <taxon>Muscomorpha</taxon>
        <taxon>Oestroidea</taxon>
        <taxon>Calliphoridae</taxon>
        <taxon>Luciliinae</taxon>
        <taxon>Lucilia</taxon>
    </lineage>
</organism>
<evidence type="ECO:0000313" key="2">
    <source>
        <dbReference type="Proteomes" id="UP000037069"/>
    </source>
</evidence>
<reference evidence="1 2" key="1">
    <citation type="journal article" date="2015" name="Nat. Commun.">
        <title>Lucilia cuprina genome unlocks parasitic fly biology to underpin future interventions.</title>
        <authorList>
            <person name="Anstead C.A."/>
            <person name="Korhonen P.K."/>
            <person name="Young N.D."/>
            <person name="Hall R.S."/>
            <person name="Jex A.R."/>
            <person name="Murali S.C."/>
            <person name="Hughes D.S."/>
            <person name="Lee S.F."/>
            <person name="Perry T."/>
            <person name="Stroehlein A.J."/>
            <person name="Ansell B.R."/>
            <person name="Breugelmans B."/>
            <person name="Hofmann A."/>
            <person name="Qu J."/>
            <person name="Dugan S."/>
            <person name="Lee S.L."/>
            <person name="Chao H."/>
            <person name="Dinh H."/>
            <person name="Han Y."/>
            <person name="Doddapaneni H.V."/>
            <person name="Worley K.C."/>
            <person name="Muzny D.M."/>
            <person name="Ioannidis P."/>
            <person name="Waterhouse R.M."/>
            <person name="Zdobnov E.M."/>
            <person name="James P.J."/>
            <person name="Bagnall N.H."/>
            <person name="Kotze A.C."/>
            <person name="Gibbs R.A."/>
            <person name="Richards S."/>
            <person name="Batterham P."/>
            <person name="Gasser R.B."/>
        </authorList>
    </citation>
    <scope>NUCLEOTIDE SEQUENCE [LARGE SCALE GENOMIC DNA]</scope>
    <source>
        <strain evidence="1 2">LS</strain>
        <tissue evidence="1">Full body</tissue>
    </source>
</reference>